<evidence type="ECO:0000256" key="5">
    <source>
        <dbReference type="ARBA" id="ARBA00022840"/>
    </source>
</evidence>
<dbReference type="PANTHER" id="PTHR43297">
    <property type="entry name" value="OLIGOPEPTIDE TRANSPORT ATP-BINDING PROTEIN APPD"/>
    <property type="match status" value="1"/>
</dbReference>
<reference evidence="14 15" key="1">
    <citation type="journal article" date="2002" name="Genome Res.">
        <title>The genome of Methanosarcina acetivorans reveals extensive metabolic and physiological diversity.</title>
        <authorList>
            <person name="Galagan J.E."/>
            <person name="Nusbaum C."/>
            <person name="Roy A."/>
            <person name="Endrizzi M.G."/>
            <person name="Macdonald P."/>
            <person name="FitzHugh W."/>
            <person name="Calvo S."/>
            <person name="Engels R."/>
            <person name="Smirnov S."/>
            <person name="Atnoor D."/>
            <person name="Brown A."/>
            <person name="Allen N."/>
            <person name="Naylor J."/>
            <person name="Stange-Thomann N."/>
            <person name="DeArellano K."/>
            <person name="Johnson R."/>
            <person name="Linton L."/>
            <person name="McEwan P."/>
            <person name="McKernan K."/>
            <person name="Talamas J."/>
            <person name="Tirrell A."/>
            <person name="Ye W."/>
            <person name="Zimmer A."/>
            <person name="Barber R.D."/>
            <person name="Cann I."/>
            <person name="Graham D.E."/>
            <person name="Grahame D.A."/>
            <person name="Guss A."/>
            <person name="Hedderich R."/>
            <person name="Ingram-Smith C."/>
            <person name="Kuettner C.H."/>
            <person name="Krzycki J.A."/>
            <person name="Leigh J.A."/>
            <person name="Li W."/>
            <person name="Liu J."/>
            <person name="Mukhopadhyay B."/>
            <person name="Reeve J.N."/>
            <person name="Smith K."/>
            <person name="Springer T.A."/>
            <person name="Umayam L.A."/>
            <person name="White O."/>
            <person name="White R.H."/>
            <person name="de Macario E.C."/>
            <person name="Ferry J.G."/>
            <person name="Jarrell K.F."/>
            <person name="Jing H."/>
            <person name="Macario A.J.L."/>
            <person name="Paulsen I."/>
            <person name="Pritchett M."/>
            <person name="Sowers K.R."/>
            <person name="Swanson R.V."/>
            <person name="Zinder S.H."/>
            <person name="Lander E."/>
            <person name="Metcalf W.W."/>
            <person name="Birren B."/>
        </authorList>
    </citation>
    <scope>NUCLEOTIDE SEQUENCE [LARGE SCALE GENOMIC DNA]</scope>
    <source>
        <strain evidence="15">ATCC 35395 / DSM 2834 / JCM 12185 / C2A</strain>
    </source>
</reference>
<evidence type="ECO:0000256" key="12">
    <source>
        <dbReference type="ARBA" id="ARBA00048610"/>
    </source>
</evidence>
<feature type="domain" description="ABC transporter" evidence="13">
    <location>
        <begin position="7"/>
        <end position="252"/>
    </location>
</feature>
<protein>
    <recommendedName>
        <fullName evidence="11">Nickel import system ATP-binding protein NikD</fullName>
        <ecNumber evidence="10">7.2.2.11</ecNumber>
    </recommendedName>
</protein>
<dbReference type="PANTHER" id="PTHR43297:SF13">
    <property type="entry name" value="NICKEL ABC TRANSPORTER, ATP-BINDING PROTEIN"/>
    <property type="match status" value="1"/>
</dbReference>
<comment type="subunit">
    <text evidence="9">The complex is composed of two ATP-binding proteins (NikD and NikE), two transmembrane proteins (NikB and NikC) and a solute-binding protein (NikA).</text>
</comment>
<dbReference type="InParanoid" id="Q8THB9"/>
<organism evidence="14 15">
    <name type="scientific">Methanosarcina acetivorans (strain ATCC 35395 / DSM 2834 / JCM 12185 / C2A)</name>
    <dbReference type="NCBI Taxonomy" id="188937"/>
    <lineage>
        <taxon>Archaea</taxon>
        <taxon>Methanobacteriati</taxon>
        <taxon>Methanobacteriota</taxon>
        <taxon>Stenosarchaea group</taxon>
        <taxon>Methanomicrobia</taxon>
        <taxon>Methanosarcinales</taxon>
        <taxon>Methanosarcinaceae</taxon>
        <taxon>Methanosarcina</taxon>
    </lineage>
</organism>
<keyword evidence="3" id="KW-1003">Cell membrane</keyword>
<keyword evidence="5 14" id="KW-0067">ATP-binding</keyword>
<dbReference type="NCBIfam" id="TIGR01727">
    <property type="entry name" value="oligo_HPY"/>
    <property type="match status" value="1"/>
</dbReference>
<evidence type="ECO:0000313" key="14">
    <source>
        <dbReference type="EMBL" id="AAM07937.1"/>
    </source>
</evidence>
<dbReference type="FunFam" id="3.40.50.300:FF:000016">
    <property type="entry name" value="Oligopeptide ABC transporter ATP-binding component"/>
    <property type="match status" value="1"/>
</dbReference>
<evidence type="ECO:0000256" key="7">
    <source>
        <dbReference type="ARBA" id="ARBA00023065"/>
    </source>
</evidence>
<dbReference type="SUPFAM" id="SSF52540">
    <property type="entry name" value="P-loop containing nucleoside triphosphate hydrolases"/>
    <property type="match status" value="1"/>
</dbReference>
<dbReference type="InterPro" id="IPR003439">
    <property type="entry name" value="ABC_transporter-like_ATP-bd"/>
</dbReference>
<keyword evidence="15" id="KW-1185">Reference proteome</keyword>
<dbReference type="PhylomeDB" id="Q8THB9"/>
<evidence type="ECO:0000256" key="4">
    <source>
        <dbReference type="ARBA" id="ARBA00022741"/>
    </source>
</evidence>
<dbReference type="HOGENOM" id="CLU_000604_1_23_2"/>
<dbReference type="GO" id="GO:0015413">
    <property type="term" value="F:ABC-type nickel transporter activity"/>
    <property type="evidence" value="ECO:0007669"/>
    <property type="project" value="UniProtKB-EC"/>
</dbReference>
<dbReference type="Pfam" id="PF00005">
    <property type="entry name" value="ABC_tran"/>
    <property type="match status" value="1"/>
</dbReference>
<evidence type="ECO:0000256" key="1">
    <source>
        <dbReference type="ARBA" id="ARBA00004202"/>
    </source>
</evidence>
<evidence type="ECO:0000256" key="6">
    <source>
        <dbReference type="ARBA" id="ARBA00022967"/>
    </source>
</evidence>
<dbReference type="InterPro" id="IPR017871">
    <property type="entry name" value="ABC_transporter-like_CS"/>
</dbReference>
<dbReference type="InterPro" id="IPR013563">
    <property type="entry name" value="Oligopep_ABC_C"/>
</dbReference>
<evidence type="ECO:0000256" key="9">
    <source>
        <dbReference type="ARBA" id="ARBA00038669"/>
    </source>
</evidence>
<dbReference type="GO" id="GO:0016887">
    <property type="term" value="F:ATP hydrolysis activity"/>
    <property type="evidence" value="ECO:0007669"/>
    <property type="project" value="InterPro"/>
</dbReference>
<evidence type="ECO:0000256" key="3">
    <source>
        <dbReference type="ARBA" id="ARBA00022475"/>
    </source>
</evidence>
<dbReference type="Pfam" id="PF08352">
    <property type="entry name" value="oligo_HPY"/>
    <property type="match status" value="1"/>
</dbReference>
<name>Q8THB9_METAC</name>
<dbReference type="Proteomes" id="UP000002487">
    <property type="component" value="Chromosome"/>
</dbReference>
<keyword evidence="6" id="KW-1278">Translocase</keyword>
<proteinExistence type="predicted"/>
<dbReference type="InterPro" id="IPR050388">
    <property type="entry name" value="ABC_Ni/Peptide_Import"/>
</dbReference>
<evidence type="ECO:0000256" key="2">
    <source>
        <dbReference type="ARBA" id="ARBA00022448"/>
    </source>
</evidence>
<dbReference type="EnsemblBacteria" id="AAM07937">
    <property type="protein sequence ID" value="AAM07937"/>
    <property type="gene ID" value="MA_4598"/>
</dbReference>
<dbReference type="InterPro" id="IPR003593">
    <property type="entry name" value="AAA+_ATPase"/>
</dbReference>
<dbReference type="SMART" id="SM00382">
    <property type="entry name" value="AAA"/>
    <property type="match status" value="1"/>
</dbReference>
<evidence type="ECO:0000256" key="10">
    <source>
        <dbReference type="ARBA" id="ARBA00039098"/>
    </source>
</evidence>
<evidence type="ECO:0000259" key="13">
    <source>
        <dbReference type="PROSITE" id="PS50893"/>
    </source>
</evidence>
<evidence type="ECO:0000313" key="15">
    <source>
        <dbReference type="Proteomes" id="UP000002487"/>
    </source>
</evidence>
<evidence type="ECO:0000256" key="11">
    <source>
        <dbReference type="ARBA" id="ARBA00044143"/>
    </source>
</evidence>
<dbReference type="EC" id="7.2.2.11" evidence="10"/>
<comment type="catalytic activity">
    <reaction evidence="12">
        <text>Ni(2+)(out) + ATP + H2O = Ni(2+)(in) + ADP + phosphate + H(+)</text>
        <dbReference type="Rhea" id="RHEA:15557"/>
        <dbReference type="ChEBI" id="CHEBI:15377"/>
        <dbReference type="ChEBI" id="CHEBI:15378"/>
        <dbReference type="ChEBI" id="CHEBI:30616"/>
        <dbReference type="ChEBI" id="CHEBI:43474"/>
        <dbReference type="ChEBI" id="CHEBI:49786"/>
        <dbReference type="ChEBI" id="CHEBI:456216"/>
        <dbReference type="EC" id="7.2.2.11"/>
    </reaction>
    <physiologicalReaction direction="left-to-right" evidence="12">
        <dbReference type="Rhea" id="RHEA:15558"/>
    </physiologicalReaction>
</comment>
<dbReference type="Gene3D" id="3.40.50.300">
    <property type="entry name" value="P-loop containing nucleotide triphosphate hydrolases"/>
    <property type="match status" value="1"/>
</dbReference>
<gene>
    <name evidence="14" type="primary">oppD</name>
    <name evidence="14" type="ordered locus">MA_4598</name>
</gene>
<accession>Q8THB9</accession>
<keyword evidence="2" id="KW-0813">Transport</keyword>
<dbReference type="GO" id="GO:0005886">
    <property type="term" value="C:plasma membrane"/>
    <property type="evidence" value="ECO:0007669"/>
    <property type="project" value="UniProtKB-SubCell"/>
</dbReference>
<dbReference type="AlphaFoldDB" id="Q8THB9"/>
<dbReference type="GO" id="GO:0015833">
    <property type="term" value="P:peptide transport"/>
    <property type="evidence" value="ECO:0007669"/>
    <property type="project" value="InterPro"/>
</dbReference>
<dbReference type="STRING" id="188937.MA_4598"/>
<dbReference type="InterPro" id="IPR027417">
    <property type="entry name" value="P-loop_NTPase"/>
</dbReference>
<dbReference type="GO" id="GO:0022857">
    <property type="term" value="F:transmembrane transporter activity"/>
    <property type="evidence" value="ECO:0000318"/>
    <property type="project" value="GO_Central"/>
</dbReference>
<dbReference type="PROSITE" id="PS50893">
    <property type="entry name" value="ABC_TRANSPORTER_2"/>
    <property type="match status" value="1"/>
</dbReference>
<keyword evidence="8" id="KW-0472">Membrane</keyword>
<dbReference type="PROSITE" id="PS00211">
    <property type="entry name" value="ABC_TRANSPORTER_1"/>
    <property type="match status" value="1"/>
</dbReference>
<dbReference type="GO" id="GO:0005524">
    <property type="term" value="F:ATP binding"/>
    <property type="evidence" value="ECO:0007669"/>
    <property type="project" value="UniProtKB-KW"/>
</dbReference>
<keyword evidence="7" id="KW-0406">Ion transport</keyword>
<evidence type="ECO:0000256" key="8">
    <source>
        <dbReference type="ARBA" id="ARBA00023136"/>
    </source>
</evidence>
<dbReference type="CDD" id="cd03257">
    <property type="entry name" value="ABC_NikE_OppD_transporters"/>
    <property type="match status" value="1"/>
</dbReference>
<sequence length="318" mass="36139">MMPVLDIEGLTVDFTARMGTHHVLKNVNLRVERGEIVGLIGESGCGKSTLAMSVLDINTRNRHMSGQIRFMGEDLQKLNREKMRELRGRHIGFIPQASMNALNPLVRVKKQFIETIRAHVDMPEKEMLALSRDMLSLVSIDPERMNAFPYEFSGGQRQRLMIALSMLLSPELIIADEPTTALDAMIQLQIIDLLKNTAREKNTSLLVISHDLHTISRICDRIYIMYAGRIVETGTKEEILRSPRHPYTQKLLSSRLPLMVEPVRVKGIPGRPPSTLKVYQGCEFLERCERSFELCREKKPPECTGRARVSCHLCHVEG</sequence>
<dbReference type="KEGG" id="mac:MA_4598"/>
<keyword evidence="4" id="KW-0547">Nucleotide-binding</keyword>
<comment type="subcellular location">
    <subcellularLocation>
        <location evidence="1">Cell membrane</location>
        <topology evidence="1">Peripheral membrane protein</topology>
    </subcellularLocation>
</comment>
<dbReference type="EMBL" id="AE010299">
    <property type="protein sequence ID" value="AAM07937.1"/>
    <property type="molecule type" value="Genomic_DNA"/>
</dbReference>